<reference evidence="1 2" key="1">
    <citation type="journal article" date="2018" name="New Phytol.">
        <title>Phylogenomics of Endogonaceae and evolution of mycorrhizas within Mucoromycota.</title>
        <authorList>
            <person name="Chang Y."/>
            <person name="Desiro A."/>
            <person name="Na H."/>
            <person name="Sandor L."/>
            <person name="Lipzen A."/>
            <person name="Clum A."/>
            <person name="Barry K."/>
            <person name="Grigoriev I.V."/>
            <person name="Martin F.M."/>
            <person name="Stajich J.E."/>
            <person name="Smith M.E."/>
            <person name="Bonito G."/>
            <person name="Spatafora J.W."/>
        </authorList>
    </citation>
    <scope>NUCLEOTIDE SEQUENCE [LARGE SCALE GENOMIC DNA]</scope>
    <source>
        <strain evidence="1 2">GMNB39</strain>
    </source>
</reference>
<organism evidence="1 2">
    <name type="scientific">Jimgerdemannia flammicorona</name>
    <dbReference type="NCBI Taxonomy" id="994334"/>
    <lineage>
        <taxon>Eukaryota</taxon>
        <taxon>Fungi</taxon>
        <taxon>Fungi incertae sedis</taxon>
        <taxon>Mucoromycota</taxon>
        <taxon>Mucoromycotina</taxon>
        <taxon>Endogonomycetes</taxon>
        <taxon>Endogonales</taxon>
        <taxon>Endogonaceae</taxon>
        <taxon>Jimgerdemannia</taxon>
    </lineage>
</organism>
<gene>
    <name evidence="1" type="ORF">BC936DRAFT_148429</name>
</gene>
<evidence type="ECO:0000313" key="1">
    <source>
        <dbReference type="EMBL" id="RUP45245.1"/>
    </source>
</evidence>
<dbReference type="EMBL" id="RBNI01007565">
    <property type="protein sequence ID" value="RUP45245.1"/>
    <property type="molecule type" value="Genomic_DNA"/>
</dbReference>
<evidence type="ECO:0000313" key="2">
    <source>
        <dbReference type="Proteomes" id="UP000268093"/>
    </source>
</evidence>
<dbReference type="AlphaFoldDB" id="A0A433D340"/>
<keyword evidence="2" id="KW-1185">Reference proteome</keyword>
<protein>
    <submittedName>
        <fullName evidence="1">Uncharacterized protein</fullName>
    </submittedName>
</protein>
<accession>A0A433D340</accession>
<name>A0A433D340_9FUNG</name>
<sequence length="79" mass="8900">MAILINLVHISDIVRIRHTDTDDDAATRGFRTFATRMKTYHGLVRGRVLLDGYDSDERDAAGAQWNFGSLSMHIYGFGL</sequence>
<proteinExistence type="predicted"/>
<dbReference type="Proteomes" id="UP000268093">
    <property type="component" value="Unassembled WGS sequence"/>
</dbReference>
<comment type="caution">
    <text evidence="1">The sequence shown here is derived from an EMBL/GenBank/DDBJ whole genome shotgun (WGS) entry which is preliminary data.</text>
</comment>